<evidence type="ECO:0000313" key="10">
    <source>
        <dbReference type="Proteomes" id="UP000317893"/>
    </source>
</evidence>
<sequence>MRRTLTDLPIGRRLGVAFTVIVLLLAVVAAAGLTGSSAQRTVAEDTAGLHAVRDVVLELRYLDADVSGWQGYIYTEAVVEGSAKAVRPDDYNITGLNESRAKGFELIKDLGGRALDPQEQAVLATIGKQWTDYFVVTDRMLALIKEATPASMAKAYDILNNDLDTAWSALLDSTSSLQKLVEARIAVLDREASAASGRSRVMVLGAGALAALLALFLGVGTTRSVVRPLRRCVGALEAMARGDLTADPQVERGDEVGQLARALGTAQGSLRCILARVVDTADRVAAEAAELSGANVQVTATSAETSARADVVATAAAQVSENVRAVATGTDQLGSAMTDIAHIAQEAAQVAGEATEVAATTNETVVRLGESSAEIGDVVKVITSIAEQTNLLALNATIEAARAGEAGKGFAVVAAEVKELARETARATEDIARRVQTIQGDTSGAVAAIGRIATIIATINDTQLSITSALDEHTGTSQAMSVGVQEAARGSSEIAETSDGLAVSAVESTQVLARMGGSVERMGRLGEELRSEVATFTY</sequence>
<evidence type="ECO:0000259" key="8">
    <source>
        <dbReference type="PROSITE" id="PS50885"/>
    </source>
</evidence>
<reference evidence="9 10" key="1">
    <citation type="submission" date="2019-06" db="EMBL/GenBank/DDBJ databases">
        <title>Sequencing the genomes of 1000 actinobacteria strains.</title>
        <authorList>
            <person name="Klenk H.-P."/>
        </authorList>
    </citation>
    <scope>NUCLEOTIDE SEQUENCE [LARGE SCALE GENOMIC DNA]</scope>
    <source>
        <strain evidence="9 10">DSM 18607</strain>
    </source>
</reference>
<evidence type="ECO:0000256" key="3">
    <source>
        <dbReference type="ARBA" id="ARBA00023224"/>
    </source>
</evidence>
<proteinExistence type="inferred from homology"/>
<dbReference type="GO" id="GO:0007165">
    <property type="term" value="P:signal transduction"/>
    <property type="evidence" value="ECO:0007669"/>
    <property type="project" value="UniProtKB-KW"/>
</dbReference>
<evidence type="ECO:0000259" key="7">
    <source>
        <dbReference type="PROSITE" id="PS50111"/>
    </source>
</evidence>
<dbReference type="PROSITE" id="PS50885">
    <property type="entry name" value="HAMP"/>
    <property type="match status" value="1"/>
</dbReference>
<keyword evidence="10" id="KW-1185">Reference proteome</keyword>
<evidence type="ECO:0000256" key="4">
    <source>
        <dbReference type="ARBA" id="ARBA00029447"/>
    </source>
</evidence>
<dbReference type="GO" id="GO:0016020">
    <property type="term" value="C:membrane"/>
    <property type="evidence" value="ECO:0007669"/>
    <property type="project" value="InterPro"/>
</dbReference>
<evidence type="ECO:0000256" key="2">
    <source>
        <dbReference type="ARBA" id="ARBA00022989"/>
    </source>
</evidence>
<dbReference type="Gene3D" id="1.10.287.950">
    <property type="entry name" value="Methyl-accepting chemotaxis protein"/>
    <property type="match status" value="1"/>
</dbReference>
<comment type="similarity">
    <text evidence="4">Belongs to the methyl-accepting chemotaxis (MCP) protein family.</text>
</comment>
<dbReference type="InterPro" id="IPR003660">
    <property type="entry name" value="HAMP_dom"/>
</dbReference>
<accession>A0A542E397</accession>
<evidence type="ECO:0000256" key="6">
    <source>
        <dbReference type="SAM" id="Phobius"/>
    </source>
</evidence>
<dbReference type="RefSeq" id="WP_246061234.1">
    <property type="nucleotide sequence ID" value="NZ_BAAAPR010000007.1"/>
</dbReference>
<keyword evidence="6" id="KW-0472">Membrane</keyword>
<evidence type="ECO:0000256" key="5">
    <source>
        <dbReference type="PROSITE-ProRule" id="PRU00284"/>
    </source>
</evidence>
<name>A0A542E397_9MICO</name>
<feature type="domain" description="HAMP" evidence="8">
    <location>
        <begin position="223"/>
        <end position="275"/>
    </location>
</feature>
<dbReference type="Proteomes" id="UP000317893">
    <property type="component" value="Unassembled WGS sequence"/>
</dbReference>
<keyword evidence="1 6" id="KW-0812">Transmembrane</keyword>
<dbReference type="AlphaFoldDB" id="A0A542E397"/>
<dbReference type="Pfam" id="PF00015">
    <property type="entry name" value="MCPsignal"/>
    <property type="match status" value="1"/>
</dbReference>
<dbReference type="InterPro" id="IPR004089">
    <property type="entry name" value="MCPsignal_dom"/>
</dbReference>
<organism evidence="9 10">
    <name type="scientific">Lapillicoccus jejuensis</name>
    <dbReference type="NCBI Taxonomy" id="402171"/>
    <lineage>
        <taxon>Bacteria</taxon>
        <taxon>Bacillati</taxon>
        <taxon>Actinomycetota</taxon>
        <taxon>Actinomycetes</taxon>
        <taxon>Micrococcales</taxon>
        <taxon>Intrasporangiaceae</taxon>
        <taxon>Lapillicoccus</taxon>
    </lineage>
</organism>
<comment type="caution">
    <text evidence="9">The sequence shown here is derived from an EMBL/GenBank/DDBJ whole genome shotgun (WGS) entry which is preliminary data.</text>
</comment>
<dbReference type="PANTHER" id="PTHR32089:SF112">
    <property type="entry name" value="LYSOZYME-LIKE PROTEIN-RELATED"/>
    <property type="match status" value="1"/>
</dbReference>
<protein>
    <submittedName>
        <fullName evidence="9">Methyl-accepting chemotaxis protein</fullName>
    </submittedName>
</protein>
<dbReference type="Pfam" id="PF00672">
    <property type="entry name" value="HAMP"/>
    <property type="match status" value="1"/>
</dbReference>
<dbReference type="SMART" id="SM00304">
    <property type="entry name" value="HAMP"/>
    <property type="match status" value="1"/>
</dbReference>
<dbReference type="PROSITE" id="PS50111">
    <property type="entry name" value="CHEMOTAXIS_TRANSDUC_2"/>
    <property type="match status" value="1"/>
</dbReference>
<keyword evidence="3 5" id="KW-0807">Transducer</keyword>
<keyword evidence="2 6" id="KW-1133">Transmembrane helix</keyword>
<dbReference type="PANTHER" id="PTHR32089">
    <property type="entry name" value="METHYL-ACCEPTING CHEMOTAXIS PROTEIN MCPB"/>
    <property type="match status" value="1"/>
</dbReference>
<dbReference type="CDD" id="cd06225">
    <property type="entry name" value="HAMP"/>
    <property type="match status" value="1"/>
</dbReference>
<evidence type="ECO:0000256" key="1">
    <source>
        <dbReference type="ARBA" id="ARBA00022692"/>
    </source>
</evidence>
<feature type="transmembrane region" description="Helical" evidence="6">
    <location>
        <begin position="201"/>
        <end position="221"/>
    </location>
</feature>
<dbReference type="SMART" id="SM00283">
    <property type="entry name" value="MA"/>
    <property type="match status" value="1"/>
</dbReference>
<feature type="domain" description="Methyl-accepting transducer" evidence="7">
    <location>
        <begin position="280"/>
        <end position="509"/>
    </location>
</feature>
<evidence type="ECO:0000313" key="9">
    <source>
        <dbReference type="EMBL" id="TQJ09812.1"/>
    </source>
</evidence>
<gene>
    <name evidence="9" type="ORF">FB458_2928</name>
</gene>
<dbReference type="EMBL" id="VFMN01000001">
    <property type="protein sequence ID" value="TQJ09812.1"/>
    <property type="molecule type" value="Genomic_DNA"/>
</dbReference>
<dbReference type="SUPFAM" id="SSF58104">
    <property type="entry name" value="Methyl-accepting chemotaxis protein (MCP) signaling domain"/>
    <property type="match status" value="1"/>
</dbReference>